<feature type="domain" description="Peptidase M24" evidence="1">
    <location>
        <begin position="18"/>
        <end position="174"/>
    </location>
</feature>
<dbReference type="InterPro" id="IPR050659">
    <property type="entry name" value="Peptidase_M24B"/>
</dbReference>
<evidence type="ECO:0000313" key="3">
    <source>
        <dbReference type="Proteomes" id="UP000295645"/>
    </source>
</evidence>
<dbReference type="InterPro" id="IPR000994">
    <property type="entry name" value="Pept_M24"/>
</dbReference>
<dbReference type="EMBL" id="SMCS01000008">
    <property type="protein sequence ID" value="TCV92049.1"/>
    <property type="molecule type" value="Genomic_DNA"/>
</dbReference>
<dbReference type="PANTHER" id="PTHR46112:SF8">
    <property type="entry name" value="CYTOPLASMIC PEPTIDASE PEPQ-RELATED"/>
    <property type="match status" value="1"/>
</dbReference>
<dbReference type="RefSeq" id="WP_243649332.1">
    <property type="nucleotide sequence ID" value="NZ_SMCS01000008.1"/>
</dbReference>
<dbReference type="Pfam" id="PF00557">
    <property type="entry name" value="Peptidase_M24"/>
    <property type="match status" value="1"/>
</dbReference>
<protein>
    <submittedName>
        <fullName evidence="2">Metallopeptidase family M24</fullName>
    </submittedName>
</protein>
<accession>A0A4V2W3H9</accession>
<name>A0A4V2W3H9_9GAMM</name>
<dbReference type="Proteomes" id="UP000295645">
    <property type="component" value="Unassembled WGS sequence"/>
</dbReference>
<proteinExistence type="predicted"/>
<dbReference type="PANTHER" id="PTHR46112">
    <property type="entry name" value="AMINOPEPTIDASE"/>
    <property type="match status" value="1"/>
</dbReference>
<gene>
    <name evidence="2" type="ORF">EC912_10840</name>
</gene>
<sequence length="230" mass="24876">MTTVHASERVGTIFSVEAMLAAREGSWRVLHDIAAAIRPGMTEDDARRIAAEAIAASGAQRIWHPSIVRFGPNTLKTFRQRSAPDTVLGEDDIFFVDLGLVFEGHEGDVGDTFAAGNDPIASACAMAARTIFDAVASEWRENSTTGRALYDFAARQADVAGWVLNHETKGHRVGDYPHAIWKAGDLGDFEGEPAAGLWILEIQIRHPDLPVGAFYEDLLVRGIDPAGSHA</sequence>
<keyword evidence="3" id="KW-1185">Reference proteome</keyword>
<reference evidence="2 3" key="1">
    <citation type="submission" date="2019-03" db="EMBL/GenBank/DDBJ databases">
        <title>Above-ground endophytic microbial communities from plants in different locations in the United States.</title>
        <authorList>
            <person name="Frank C."/>
        </authorList>
    </citation>
    <scope>NUCLEOTIDE SEQUENCE [LARGE SCALE GENOMIC DNA]</scope>
    <source>
        <strain evidence="2 3">LP_13_YM</strain>
    </source>
</reference>
<dbReference type="Gene3D" id="3.90.230.10">
    <property type="entry name" value="Creatinase/methionine aminopeptidase superfamily"/>
    <property type="match status" value="1"/>
</dbReference>
<comment type="caution">
    <text evidence="2">The sequence shown here is derived from an EMBL/GenBank/DDBJ whole genome shotgun (WGS) entry which is preliminary data.</text>
</comment>
<evidence type="ECO:0000313" key="2">
    <source>
        <dbReference type="EMBL" id="TCV92049.1"/>
    </source>
</evidence>
<dbReference type="SUPFAM" id="SSF55920">
    <property type="entry name" value="Creatinase/aminopeptidase"/>
    <property type="match status" value="1"/>
</dbReference>
<dbReference type="InterPro" id="IPR036005">
    <property type="entry name" value="Creatinase/aminopeptidase-like"/>
</dbReference>
<evidence type="ECO:0000259" key="1">
    <source>
        <dbReference type="Pfam" id="PF00557"/>
    </source>
</evidence>
<dbReference type="AlphaFoldDB" id="A0A4V2W3H9"/>
<organism evidence="2 3">
    <name type="scientific">Luteibacter rhizovicinus</name>
    <dbReference type="NCBI Taxonomy" id="242606"/>
    <lineage>
        <taxon>Bacteria</taxon>
        <taxon>Pseudomonadati</taxon>
        <taxon>Pseudomonadota</taxon>
        <taxon>Gammaproteobacteria</taxon>
        <taxon>Lysobacterales</taxon>
        <taxon>Rhodanobacteraceae</taxon>
        <taxon>Luteibacter</taxon>
    </lineage>
</organism>